<gene>
    <name evidence="4" type="ORF">CHH61_26085</name>
</gene>
<dbReference type="Proteomes" id="UP000216133">
    <property type="component" value="Unassembled WGS sequence"/>
</dbReference>
<feature type="domain" description="Glycosyl hydrolase family 13 catalytic" evidence="3">
    <location>
        <begin position="1"/>
        <end position="69"/>
    </location>
</feature>
<evidence type="ECO:0000259" key="3">
    <source>
        <dbReference type="Pfam" id="PF00128"/>
    </source>
</evidence>
<comment type="caution">
    <text evidence="4">The sequence shown here is derived from an EMBL/GenBank/DDBJ whole genome shotgun (WGS) entry which is preliminary data.</text>
</comment>
<feature type="non-terminal residue" evidence="4">
    <location>
        <position position="70"/>
    </location>
</feature>
<dbReference type="EMBL" id="NPBS01000919">
    <property type="protein sequence ID" value="PAF11664.1"/>
    <property type="molecule type" value="Genomic_DNA"/>
</dbReference>
<name>A0A268QUG5_SHOCL</name>
<dbReference type="GO" id="GO:0004556">
    <property type="term" value="F:alpha-amylase activity"/>
    <property type="evidence" value="ECO:0007669"/>
    <property type="project" value="TreeGrafter"/>
</dbReference>
<dbReference type="PANTHER" id="PTHR10357:SF179">
    <property type="entry name" value="NEUTRAL AND BASIC AMINO ACID TRANSPORT PROTEIN RBAT"/>
    <property type="match status" value="1"/>
</dbReference>
<evidence type="ECO:0000313" key="4">
    <source>
        <dbReference type="EMBL" id="PAF11664.1"/>
    </source>
</evidence>
<evidence type="ECO:0000256" key="2">
    <source>
        <dbReference type="ARBA" id="ARBA00023295"/>
    </source>
</evidence>
<feature type="non-terminal residue" evidence="4">
    <location>
        <position position="1"/>
    </location>
</feature>
<evidence type="ECO:0000256" key="1">
    <source>
        <dbReference type="ARBA" id="ARBA00008061"/>
    </source>
</evidence>
<evidence type="ECO:0000313" key="5">
    <source>
        <dbReference type="Proteomes" id="UP000216133"/>
    </source>
</evidence>
<dbReference type="GO" id="GO:0009313">
    <property type="term" value="P:oligosaccharide catabolic process"/>
    <property type="evidence" value="ECO:0007669"/>
    <property type="project" value="TreeGrafter"/>
</dbReference>
<dbReference type="InterPro" id="IPR045857">
    <property type="entry name" value="O16G_dom_2"/>
</dbReference>
<dbReference type="Gene3D" id="3.20.20.80">
    <property type="entry name" value="Glycosidases"/>
    <property type="match status" value="1"/>
</dbReference>
<dbReference type="AlphaFoldDB" id="A0A268QUG5"/>
<protein>
    <recommendedName>
        <fullName evidence="3">Glycosyl hydrolase family 13 catalytic domain-containing protein</fullName>
    </recommendedName>
</protein>
<dbReference type="InterPro" id="IPR006047">
    <property type="entry name" value="GH13_cat_dom"/>
</dbReference>
<keyword evidence="2" id="KW-0326">Glycosidase</keyword>
<dbReference type="PANTHER" id="PTHR10357">
    <property type="entry name" value="ALPHA-AMYLASE FAMILY MEMBER"/>
    <property type="match status" value="1"/>
</dbReference>
<dbReference type="InterPro" id="IPR017853">
    <property type="entry name" value="GH"/>
</dbReference>
<proteinExistence type="inferred from homology"/>
<dbReference type="Pfam" id="PF00128">
    <property type="entry name" value="Alpha-amylase"/>
    <property type="match status" value="1"/>
</dbReference>
<organism evidence="4 5">
    <name type="scientific">Shouchella clausii</name>
    <name type="common">Alkalihalobacillus clausii</name>
    <dbReference type="NCBI Taxonomy" id="79880"/>
    <lineage>
        <taxon>Bacteria</taxon>
        <taxon>Bacillati</taxon>
        <taxon>Bacillota</taxon>
        <taxon>Bacilli</taxon>
        <taxon>Bacillales</taxon>
        <taxon>Bacillaceae</taxon>
        <taxon>Shouchella</taxon>
    </lineage>
</organism>
<accession>A0A268QUG5</accession>
<dbReference type="Gene3D" id="3.90.400.10">
    <property type="entry name" value="Oligo-1,6-glucosidase, Domain 2"/>
    <property type="match status" value="1"/>
</dbReference>
<keyword evidence="2" id="KW-0378">Hydrolase</keyword>
<reference evidence="4 5" key="1">
    <citation type="submission" date="2017-07" db="EMBL/GenBank/DDBJ databases">
        <title>Isolation and whole genome analysis of endospore-forming bacteria from heroin.</title>
        <authorList>
            <person name="Kalinowski J."/>
            <person name="Ahrens B."/>
            <person name="Al-Dilaimi A."/>
            <person name="Winkler A."/>
            <person name="Wibberg D."/>
            <person name="Schleenbecker U."/>
            <person name="Ruckert C."/>
            <person name="Wolfel R."/>
            <person name="Grass G."/>
        </authorList>
    </citation>
    <scope>NUCLEOTIDE SEQUENCE [LARGE SCALE GENOMIC DNA]</scope>
    <source>
        <strain evidence="4 5">7523-2</strain>
    </source>
</reference>
<comment type="similarity">
    <text evidence="1">Belongs to the glycosyl hydrolase 13 family.</text>
</comment>
<sequence>KAHDNGIKIMMDLVVNHSSDEHQWFKESRKSKDNPYRDYYIWKKTDNGEPPTNWGAAFGGSVWEYDEQTG</sequence>
<dbReference type="RefSeq" id="WP_255222777.1">
    <property type="nucleotide sequence ID" value="NZ_NPBS01000919.1"/>
</dbReference>
<dbReference type="SUPFAM" id="SSF51445">
    <property type="entry name" value="(Trans)glycosidases"/>
    <property type="match status" value="1"/>
</dbReference>